<organism evidence="5 6">
    <name type="scientific">Pseudomonas citronellolis</name>
    <dbReference type="NCBI Taxonomy" id="53408"/>
    <lineage>
        <taxon>Bacteria</taxon>
        <taxon>Pseudomonadati</taxon>
        <taxon>Pseudomonadota</taxon>
        <taxon>Gammaproteobacteria</taxon>
        <taxon>Pseudomonadales</taxon>
        <taxon>Pseudomonadaceae</taxon>
        <taxon>Pseudomonas</taxon>
    </lineage>
</organism>
<dbReference type="GO" id="GO:0016491">
    <property type="term" value="F:oxidoreductase activity"/>
    <property type="evidence" value="ECO:0007669"/>
    <property type="project" value="UniProtKB-KW"/>
</dbReference>
<sequence length="276" mass="30665">MKTWMISGASSGLGYETTRLLLERGDRVLACARRLDRLEPLRQRHGERLCTYYLEITDTEVIPRIVAEAFESVGNVDVLLSSAGYGLFGAVEELELEQIEHQLRTNLLGSILLIQACLPFLRAQGRGRIFQLSSESGEMSFPALALYQASKWGIEGFCEGLRQEVECLGIDVTLVVPGRVPTRFDEHAVTPRRIIADYQRSTVGNYRRLLAMGKFSSPGCAAKMAAAIIACADSERPPRRLILGSDAYKNIRRALDSRLAELEAQKDSARSTDREA</sequence>
<dbReference type="AlphaFoldDB" id="A0AAW6P439"/>
<dbReference type="InterPro" id="IPR051911">
    <property type="entry name" value="SDR_oxidoreductase"/>
</dbReference>
<comment type="similarity">
    <text evidence="1 3">Belongs to the short-chain dehydrogenases/reductases (SDR) family.</text>
</comment>
<dbReference type="SUPFAM" id="SSF51735">
    <property type="entry name" value="NAD(P)-binding Rossmann-fold domains"/>
    <property type="match status" value="1"/>
</dbReference>
<keyword evidence="2" id="KW-0560">Oxidoreductase</keyword>
<proteinExistence type="inferred from homology"/>
<evidence type="ECO:0000256" key="4">
    <source>
        <dbReference type="SAM" id="Coils"/>
    </source>
</evidence>
<name>A0AAW6P439_9PSED</name>
<dbReference type="PRINTS" id="PR00080">
    <property type="entry name" value="SDRFAMILY"/>
</dbReference>
<reference evidence="5" key="1">
    <citation type="submission" date="2023-03" db="EMBL/GenBank/DDBJ databases">
        <title>Draft assemblies of triclosan tolerant bacteria isolated from returned activated sludge.</title>
        <authorList>
            <person name="Van Hamelsveld S."/>
        </authorList>
    </citation>
    <scope>NUCLEOTIDE SEQUENCE</scope>
    <source>
        <strain evidence="5">GW210015_S63</strain>
    </source>
</reference>
<dbReference type="PANTHER" id="PTHR43976:SF16">
    <property type="entry name" value="SHORT-CHAIN DEHYDROGENASE_REDUCTASE FAMILY PROTEIN"/>
    <property type="match status" value="1"/>
</dbReference>
<evidence type="ECO:0000313" key="5">
    <source>
        <dbReference type="EMBL" id="MDF3840899.1"/>
    </source>
</evidence>
<dbReference type="Pfam" id="PF00106">
    <property type="entry name" value="adh_short"/>
    <property type="match status" value="1"/>
</dbReference>
<gene>
    <name evidence="5" type="ORF">P3W55_04160</name>
</gene>
<comment type="caution">
    <text evidence="5">The sequence shown here is derived from an EMBL/GenBank/DDBJ whole genome shotgun (WGS) entry which is preliminary data.</text>
</comment>
<dbReference type="Proteomes" id="UP001220662">
    <property type="component" value="Unassembled WGS sequence"/>
</dbReference>
<accession>A0AAW6P439</accession>
<feature type="coiled-coil region" evidence="4">
    <location>
        <begin position="245"/>
        <end position="272"/>
    </location>
</feature>
<dbReference type="PANTHER" id="PTHR43976">
    <property type="entry name" value="SHORT CHAIN DEHYDROGENASE"/>
    <property type="match status" value="1"/>
</dbReference>
<keyword evidence="4" id="KW-0175">Coiled coil</keyword>
<dbReference type="NCBIfam" id="NF005065">
    <property type="entry name" value="PRK06482.1"/>
    <property type="match status" value="1"/>
</dbReference>
<evidence type="ECO:0000313" key="6">
    <source>
        <dbReference type="Proteomes" id="UP001220662"/>
    </source>
</evidence>
<evidence type="ECO:0000256" key="1">
    <source>
        <dbReference type="ARBA" id="ARBA00006484"/>
    </source>
</evidence>
<dbReference type="InterPro" id="IPR036291">
    <property type="entry name" value="NAD(P)-bd_dom_sf"/>
</dbReference>
<dbReference type="CDD" id="cd05374">
    <property type="entry name" value="17beta-HSD-like_SDR_c"/>
    <property type="match status" value="1"/>
</dbReference>
<dbReference type="Gene3D" id="3.40.50.720">
    <property type="entry name" value="NAD(P)-binding Rossmann-like Domain"/>
    <property type="match status" value="1"/>
</dbReference>
<dbReference type="RefSeq" id="WP_009617099.1">
    <property type="nucleotide sequence ID" value="NZ_BDGS01000001.1"/>
</dbReference>
<evidence type="ECO:0000256" key="2">
    <source>
        <dbReference type="ARBA" id="ARBA00023002"/>
    </source>
</evidence>
<evidence type="ECO:0000256" key="3">
    <source>
        <dbReference type="RuleBase" id="RU000363"/>
    </source>
</evidence>
<dbReference type="InterPro" id="IPR002347">
    <property type="entry name" value="SDR_fam"/>
</dbReference>
<dbReference type="PRINTS" id="PR00081">
    <property type="entry name" value="GDHRDH"/>
</dbReference>
<dbReference type="EMBL" id="JARJLR010000086">
    <property type="protein sequence ID" value="MDF3840899.1"/>
    <property type="molecule type" value="Genomic_DNA"/>
</dbReference>
<protein>
    <submittedName>
        <fullName evidence="5">SDR family oxidoreductase</fullName>
    </submittedName>
</protein>